<comment type="function">
    <text evidence="13">DNA-dependent ATPase involved in processing of recombination intermediates, plays a role in repairing DNA breaks. Stimulates the branch migration of RecA-mediated strand transfer reactions, allowing the 3' invading strand to extend heteroduplex DNA faster. Binds ssDNA in the presence of ADP but not other nucleotides, has ATPase activity that is stimulated by ssDNA and various branched DNA structures, but inhibited by SSB. Does not have RecA's homology-searching function.</text>
</comment>
<keyword evidence="3 11" id="KW-0227">DNA damage</keyword>
<dbReference type="PROSITE" id="PS50162">
    <property type="entry name" value="RECA_2"/>
    <property type="match status" value="1"/>
</dbReference>
<dbReference type="HAMAP" id="MF_01498">
    <property type="entry name" value="RadA_bact"/>
    <property type="match status" value="1"/>
</dbReference>
<feature type="binding site" evidence="11">
    <location>
        <begin position="91"/>
        <end position="98"/>
    </location>
    <ligand>
        <name>ATP</name>
        <dbReference type="ChEBI" id="CHEBI:30616"/>
    </ligand>
</feature>
<keyword evidence="8 11" id="KW-0346">Stress response</keyword>
<dbReference type="EMBL" id="VFJB01000004">
    <property type="protein sequence ID" value="KAA0258341.1"/>
    <property type="molecule type" value="Genomic_DNA"/>
</dbReference>
<evidence type="ECO:0000256" key="3">
    <source>
        <dbReference type="ARBA" id="ARBA00022763"/>
    </source>
</evidence>
<dbReference type="Pfam" id="PF18073">
    <property type="entry name" value="Zn_ribbon_LapB"/>
    <property type="match status" value="1"/>
</dbReference>
<dbReference type="RefSeq" id="WP_149265898.1">
    <property type="nucleotide sequence ID" value="NZ_VFJB01000004.1"/>
</dbReference>
<keyword evidence="5" id="KW-0378">Hydrolase</keyword>
<evidence type="ECO:0000313" key="15">
    <source>
        <dbReference type="EMBL" id="KAA0258341.1"/>
    </source>
</evidence>
<dbReference type="OrthoDB" id="9803906at2"/>
<dbReference type="Pfam" id="PF13541">
    <property type="entry name" value="ChlI"/>
    <property type="match status" value="1"/>
</dbReference>
<proteinExistence type="inferred from homology"/>
<dbReference type="SUPFAM" id="SSF52540">
    <property type="entry name" value="P-loop containing nucleoside triphosphate hydrolases"/>
    <property type="match status" value="1"/>
</dbReference>
<dbReference type="SUPFAM" id="SSF54211">
    <property type="entry name" value="Ribosomal protein S5 domain 2-like"/>
    <property type="match status" value="1"/>
</dbReference>
<keyword evidence="16" id="KW-1185">Reference proteome</keyword>
<dbReference type="InterPro" id="IPR027417">
    <property type="entry name" value="P-loop_NTPase"/>
</dbReference>
<dbReference type="PRINTS" id="PR01874">
    <property type="entry name" value="DNAREPAIRADA"/>
</dbReference>
<comment type="function">
    <text evidence="11">Plays a role in repairing double-strand DNA breaks, probably involving stabilizing or processing branched DNA or blocked replication forks.</text>
</comment>
<comment type="caution">
    <text evidence="15">The sequence shown here is derived from an EMBL/GenBank/DDBJ whole genome shotgun (WGS) entry which is preliminary data.</text>
</comment>
<dbReference type="Proteomes" id="UP000322876">
    <property type="component" value="Unassembled WGS sequence"/>
</dbReference>
<gene>
    <name evidence="11 15" type="primary">radA</name>
    <name evidence="15" type="ORF">FHQ18_04060</name>
</gene>
<accession>A0A5A8F449</accession>
<keyword evidence="4 13" id="KW-0863">Zinc-finger</keyword>
<evidence type="ECO:0000256" key="7">
    <source>
        <dbReference type="ARBA" id="ARBA00022840"/>
    </source>
</evidence>
<dbReference type="InterPro" id="IPR014721">
    <property type="entry name" value="Ribsml_uS5_D2-typ_fold_subgr"/>
</dbReference>
<keyword evidence="7 11" id="KW-0067">ATP-binding</keyword>
<evidence type="ECO:0000256" key="6">
    <source>
        <dbReference type="ARBA" id="ARBA00022833"/>
    </source>
</evidence>
<protein>
    <recommendedName>
        <fullName evidence="11 12">DNA repair protein RadA</fullName>
    </recommendedName>
</protein>
<dbReference type="AlphaFoldDB" id="A0A5A8F449"/>
<keyword evidence="6 13" id="KW-0862">Zinc</keyword>
<evidence type="ECO:0000256" key="8">
    <source>
        <dbReference type="ARBA" id="ARBA00023016"/>
    </source>
</evidence>
<dbReference type="GO" id="GO:0003684">
    <property type="term" value="F:damaged DNA binding"/>
    <property type="evidence" value="ECO:0007669"/>
    <property type="project" value="InterPro"/>
</dbReference>
<reference evidence="15 16" key="1">
    <citation type="submission" date="2019-06" db="EMBL/GenBank/DDBJ databases">
        <title>Genomic insights into carbon and energy metabolism of Deferribacter autotrophicus revealed new metabolic traits in the phylum Deferribacteres.</title>
        <authorList>
            <person name="Slobodkin A.I."/>
            <person name="Slobodkina G.B."/>
            <person name="Allioux M."/>
            <person name="Alain K."/>
            <person name="Jebbar M."/>
            <person name="Shadrin V."/>
            <person name="Kublanov I.V."/>
            <person name="Toshchakov S.V."/>
            <person name="Bonch-Osmolovskaya E.A."/>
        </authorList>
    </citation>
    <scope>NUCLEOTIDE SEQUENCE [LARGE SCALE GENOMIC DNA]</scope>
    <source>
        <strain evidence="15 16">SL50</strain>
    </source>
</reference>
<feature type="short sequence motif" description="RadA KNRFG motif" evidence="11">
    <location>
        <begin position="248"/>
        <end position="252"/>
    </location>
</feature>
<dbReference type="InterPro" id="IPR020588">
    <property type="entry name" value="RecA_ATP-bd"/>
</dbReference>
<evidence type="ECO:0000256" key="9">
    <source>
        <dbReference type="ARBA" id="ARBA00023125"/>
    </source>
</evidence>
<evidence type="ECO:0000256" key="13">
    <source>
        <dbReference type="RuleBase" id="RU003555"/>
    </source>
</evidence>
<dbReference type="Gene3D" id="3.40.50.300">
    <property type="entry name" value="P-loop containing nucleotide triphosphate hydrolases"/>
    <property type="match status" value="1"/>
</dbReference>
<feature type="domain" description="RecA family profile 1" evidence="14">
    <location>
        <begin position="62"/>
        <end position="211"/>
    </location>
</feature>
<evidence type="ECO:0000256" key="11">
    <source>
        <dbReference type="HAMAP-Rule" id="MF_01498"/>
    </source>
</evidence>
<evidence type="ECO:0000259" key="14">
    <source>
        <dbReference type="PROSITE" id="PS50162"/>
    </source>
</evidence>
<dbReference type="SMART" id="SM00382">
    <property type="entry name" value="AAA"/>
    <property type="match status" value="1"/>
</dbReference>
<dbReference type="NCBIfam" id="TIGR00416">
    <property type="entry name" value="sms"/>
    <property type="match status" value="1"/>
</dbReference>
<evidence type="ECO:0000256" key="5">
    <source>
        <dbReference type="ARBA" id="ARBA00022801"/>
    </source>
</evidence>
<dbReference type="GO" id="GO:0000725">
    <property type="term" value="P:recombinational repair"/>
    <property type="evidence" value="ECO:0007669"/>
    <property type="project" value="UniProtKB-UniRule"/>
</dbReference>
<dbReference type="InterPro" id="IPR041166">
    <property type="entry name" value="Rubredoxin_2"/>
</dbReference>
<organism evidence="15 16">
    <name type="scientific">Deferribacter autotrophicus</name>
    <dbReference type="NCBI Taxonomy" id="500465"/>
    <lineage>
        <taxon>Bacteria</taxon>
        <taxon>Pseudomonadati</taxon>
        <taxon>Deferribacterota</taxon>
        <taxon>Deferribacteres</taxon>
        <taxon>Deferribacterales</taxon>
        <taxon>Deferribacteraceae</taxon>
        <taxon>Deferribacter</taxon>
    </lineage>
</organism>
<comment type="domain">
    <text evidence="11">The middle region has homology to RecA with ATPase motifs including the RadA KNRFG motif, while the C-terminus is homologous to Lon protease.</text>
</comment>
<evidence type="ECO:0000256" key="1">
    <source>
        <dbReference type="ARBA" id="ARBA00022723"/>
    </source>
</evidence>
<dbReference type="InterPro" id="IPR014774">
    <property type="entry name" value="KaiC-like_dom"/>
</dbReference>
<evidence type="ECO:0000256" key="12">
    <source>
        <dbReference type="NCBIfam" id="TIGR00416"/>
    </source>
</evidence>
<dbReference type="InterPro" id="IPR020568">
    <property type="entry name" value="Ribosomal_Su5_D2-typ_SF"/>
</dbReference>
<dbReference type="PANTHER" id="PTHR32472">
    <property type="entry name" value="DNA REPAIR PROTEIN RADA"/>
    <property type="match status" value="1"/>
</dbReference>
<dbReference type="GO" id="GO:0140664">
    <property type="term" value="F:ATP-dependent DNA damage sensor activity"/>
    <property type="evidence" value="ECO:0007669"/>
    <property type="project" value="InterPro"/>
</dbReference>
<evidence type="ECO:0000256" key="10">
    <source>
        <dbReference type="ARBA" id="ARBA00023204"/>
    </source>
</evidence>
<dbReference type="PANTHER" id="PTHR32472:SF10">
    <property type="entry name" value="DNA REPAIR PROTEIN RADA-LIKE PROTEIN"/>
    <property type="match status" value="1"/>
</dbReference>
<dbReference type="GO" id="GO:0005829">
    <property type="term" value="C:cytosol"/>
    <property type="evidence" value="ECO:0007669"/>
    <property type="project" value="TreeGrafter"/>
</dbReference>
<keyword evidence="2 11" id="KW-0547">Nucleotide-binding</keyword>
<comment type="similarity">
    <text evidence="11 13">Belongs to the RecA family. RadA subfamily.</text>
</comment>
<dbReference type="FunFam" id="3.40.50.300:FF:000050">
    <property type="entry name" value="DNA repair protein RadA"/>
    <property type="match status" value="1"/>
</dbReference>
<keyword evidence="1 11" id="KW-0479">Metal-binding</keyword>
<evidence type="ECO:0000256" key="2">
    <source>
        <dbReference type="ARBA" id="ARBA00022741"/>
    </source>
</evidence>
<dbReference type="InterPro" id="IPR004504">
    <property type="entry name" value="DNA_repair_RadA"/>
</dbReference>
<dbReference type="InterPro" id="IPR003593">
    <property type="entry name" value="AAA+_ATPase"/>
</dbReference>
<evidence type="ECO:0000313" key="16">
    <source>
        <dbReference type="Proteomes" id="UP000322876"/>
    </source>
</evidence>
<keyword evidence="9 11" id="KW-0238">DNA-binding</keyword>
<feature type="region of interest" description="Lon-protease-like" evidence="11">
    <location>
        <begin position="344"/>
        <end position="441"/>
    </location>
</feature>
<keyword evidence="10 11" id="KW-0234">DNA repair</keyword>
<sequence length="441" mass="49158">MKKNKTYFICQTCGYKTPKWVGRCSECGSWNSFVEEIEVKKETIKSVEKVELKRLDEVEGVEVERYSSGIKEFDQVLGGGVVKGGVVLIGGEPGIGKSTVMLQISYYMGNKGKKVFYFSGEESLPQLRIRSERLNLTKGDVFFSATNSFEAIYDILQRKRPDVAVIDSIQTIYSDELNSAAGTVSQVKFVTHKLVEVAKKNGISIFIIGQVTKDGVIAGPKVLEHLVDTVLYFEGDYERGLRILRAVKNRFGSTNEIGIFEMSEYGLVEYTNKALVDEDEGASGRAITVVMEGSRAFLVEIQALVSHTYFNYPRRNVTGFDLNRLNMLLAILEKKCGFNLSSCDVYLNVVGGLKITEPSVDLAVCAAVISSFKDIPLEQSIVFLGEVGLTGEIRTPFSMNLRVKEAKRYGFKKIIAKMNDISDFDVEVININNINELVNYI</sequence>
<dbReference type="GO" id="GO:0016787">
    <property type="term" value="F:hydrolase activity"/>
    <property type="evidence" value="ECO:0007669"/>
    <property type="project" value="UniProtKB-KW"/>
</dbReference>
<dbReference type="Gene3D" id="3.30.230.10">
    <property type="match status" value="1"/>
</dbReference>
<evidence type="ECO:0000256" key="4">
    <source>
        <dbReference type="ARBA" id="ARBA00022771"/>
    </source>
</evidence>
<dbReference type="GO" id="GO:0005524">
    <property type="term" value="F:ATP binding"/>
    <property type="evidence" value="ECO:0007669"/>
    <property type="project" value="UniProtKB-UniRule"/>
</dbReference>
<name>A0A5A8F449_9BACT</name>
<dbReference type="GO" id="GO:0008270">
    <property type="term" value="F:zinc ion binding"/>
    <property type="evidence" value="ECO:0007669"/>
    <property type="project" value="UniProtKB-KW"/>
</dbReference>
<dbReference type="Pfam" id="PF06745">
    <property type="entry name" value="ATPase"/>
    <property type="match status" value="1"/>
</dbReference>